<feature type="signal peptide" evidence="6">
    <location>
        <begin position="1"/>
        <end position="19"/>
    </location>
</feature>
<dbReference type="FunCoup" id="A0A2I3TRF4">
    <property type="interactions" value="83"/>
</dbReference>
<evidence type="ECO:0000256" key="4">
    <source>
        <dbReference type="ARBA" id="ARBA00023157"/>
    </source>
</evidence>
<dbReference type="Ensembl" id="ENSPTRT00000090692.1">
    <property type="protein sequence ID" value="ENSPTRP00000091829.1"/>
    <property type="gene ID" value="ENSPTRG00000052026.1"/>
</dbReference>
<evidence type="ECO:0000256" key="1">
    <source>
        <dbReference type="ARBA" id="ARBA00022670"/>
    </source>
</evidence>
<keyword evidence="9" id="KW-1185">Reference proteome</keyword>
<dbReference type="SUPFAM" id="SSF50494">
    <property type="entry name" value="Trypsin-like serine proteases"/>
    <property type="match status" value="1"/>
</dbReference>
<dbReference type="GO" id="GO:0005886">
    <property type="term" value="C:plasma membrane"/>
    <property type="evidence" value="ECO:0000318"/>
    <property type="project" value="GO_Central"/>
</dbReference>
<dbReference type="PROSITE" id="PS00134">
    <property type="entry name" value="TRYPSIN_HIS"/>
    <property type="match status" value="1"/>
</dbReference>
<dbReference type="PROSITE" id="PS50240">
    <property type="entry name" value="TRYPSIN_DOM"/>
    <property type="match status" value="1"/>
</dbReference>
<dbReference type="Bgee" id="ENSPTRG00000052026">
    <property type="expression patterns" value="Expressed in colon and 7 other cell types or tissues"/>
</dbReference>
<evidence type="ECO:0000259" key="7">
    <source>
        <dbReference type="PROSITE" id="PS50240"/>
    </source>
</evidence>
<proteinExistence type="predicted"/>
<evidence type="ECO:0000256" key="5">
    <source>
        <dbReference type="SAM" id="Phobius"/>
    </source>
</evidence>
<gene>
    <name evidence="8 10" type="primary">TPSG1</name>
</gene>
<sequence>MALGACGLLLLLAVPGVSLRALQPGCGQPQVSDAGGRIVGGHAAPAGAWPWQASLRLRRVHVCGGSLLSPQWVLTAAHCFSGSLNSSDYQVHLGELEITLSPHFSTVRQIILHSRPSGPPGTSGDIALVELSVPVTLSSRILPVCLPEASDDFCPGIRCWVTGWGYTREGEPLPPPYSLREVEVSVVDTETCRRDYPGPGGSILQPDMLCARGPGDACQDDSGGPLVCQVNGAWVQAGIVSWGEGCGRPNRPGVYTRVPAYVNWIRHHITASGGSESGYPRLPLLAGFFLPGLFLLLVSCVLLAKCLLHPSGDGTPFPAPD</sequence>
<dbReference type="InParanoid" id="A0A2I3TRF4"/>
<accession>A0A2I3TRF4</accession>
<dbReference type="PANTHER" id="PTHR24253:SF170">
    <property type="entry name" value="PEPTIDASE S1 DOMAIN-CONTAINING PROTEIN"/>
    <property type="match status" value="1"/>
</dbReference>
<evidence type="ECO:0000313" key="9">
    <source>
        <dbReference type="Proteomes" id="UP000002277"/>
    </source>
</evidence>
<dbReference type="InterPro" id="IPR018114">
    <property type="entry name" value="TRYPSIN_HIS"/>
</dbReference>
<keyword evidence="5" id="KW-0472">Membrane</keyword>
<dbReference type="InterPro" id="IPR001254">
    <property type="entry name" value="Trypsin_dom"/>
</dbReference>
<keyword evidence="1" id="KW-0645">Protease</keyword>
<dbReference type="AlphaFoldDB" id="A0A2I3TRF4"/>
<dbReference type="Proteomes" id="UP000002277">
    <property type="component" value="Chromosome 16"/>
</dbReference>
<dbReference type="CDD" id="cd00190">
    <property type="entry name" value="Tryp_SPc"/>
    <property type="match status" value="1"/>
</dbReference>
<dbReference type="Pfam" id="PF00089">
    <property type="entry name" value="Trypsin"/>
    <property type="match status" value="1"/>
</dbReference>
<dbReference type="VGNC" id="VGNC:57829">
    <property type="gene designation" value="TPSG1"/>
</dbReference>
<feature type="chain" id="PRO_5014558181" evidence="6">
    <location>
        <begin position="20"/>
        <end position="321"/>
    </location>
</feature>
<dbReference type="InterPro" id="IPR043504">
    <property type="entry name" value="Peptidase_S1_PA_chymotrypsin"/>
</dbReference>
<name>A0A2I3TRF4_PANTR</name>
<reference evidence="8" key="2">
    <citation type="submission" date="2025-08" db="UniProtKB">
        <authorList>
            <consortium name="Ensembl"/>
        </authorList>
    </citation>
    <scope>IDENTIFICATION</scope>
</reference>
<dbReference type="STRING" id="9598.ENSPTRP00000091829"/>
<dbReference type="GO" id="GO:0006508">
    <property type="term" value="P:proteolysis"/>
    <property type="evidence" value="ECO:0007669"/>
    <property type="project" value="UniProtKB-KW"/>
</dbReference>
<dbReference type="InterPro" id="IPR001314">
    <property type="entry name" value="Peptidase_S1A"/>
</dbReference>
<dbReference type="SMART" id="SM00020">
    <property type="entry name" value="Tryp_SPc"/>
    <property type="match status" value="1"/>
</dbReference>
<keyword evidence="5" id="KW-1133">Transmembrane helix</keyword>
<feature type="transmembrane region" description="Helical" evidence="5">
    <location>
        <begin position="282"/>
        <end position="304"/>
    </location>
</feature>
<dbReference type="FunFam" id="2.40.10.10:FF:000039">
    <property type="entry name" value="Brain-specific serine protease 4"/>
    <property type="match status" value="1"/>
</dbReference>
<evidence type="ECO:0000256" key="6">
    <source>
        <dbReference type="SAM" id="SignalP"/>
    </source>
</evidence>
<keyword evidence="4" id="KW-1015">Disulfide bond</keyword>
<organism evidence="8 9">
    <name type="scientific">Pan troglodytes</name>
    <name type="common">Chimpanzee</name>
    <dbReference type="NCBI Taxonomy" id="9598"/>
    <lineage>
        <taxon>Eukaryota</taxon>
        <taxon>Metazoa</taxon>
        <taxon>Chordata</taxon>
        <taxon>Craniata</taxon>
        <taxon>Vertebrata</taxon>
        <taxon>Euteleostomi</taxon>
        <taxon>Mammalia</taxon>
        <taxon>Eutheria</taxon>
        <taxon>Euarchontoglires</taxon>
        <taxon>Primates</taxon>
        <taxon>Haplorrhini</taxon>
        <taxon>Catarrhini</taxon>
        <taxon>Hominidae</taxon>
        <taxon>Pan</taxon>
    </lineage>
</organism>
<keyword evidence="5" id="KW-0812">Transmembrane</keyword>
<keyword evidence="6" id="KW-0732">Signal</keyword>
<evidence type="ECO:0000313" key="10">
    <source>
        <dbReference type="VGNC" id="VGNC:57829"/>
    </source>
</evidence>
<dbReference type="OMA" id="CGQPQHS"/>
<dbReference type="GO" id="GO:0008236">
    <property type="term" value="F:serine-type peptidase activity"/>
    <property type="evidence" value="ECO:0000318"/>
    <property type="project" value="GO_Central"/>
</dbReference>
<dbReference type="GO" id="GO:0004252">
    <property type="term" value="F:serine-type endopeptidase activity"/>
    <property type="evidence" value="ECO:0007669"/>
    <property type="project" value="InterPro"/>
</dbReference>
<dbReference type="InterPro" id="IPR009003">
    <property type="entry name" value="Peptidase_S1_PA"/>
</dbReference>
<dbReference type="PANTHER" id="PTHR24253">
    <property type="entry name" value="TRANSMEMBRANE PROTEASE SERINE"/>
    <property type="match status" value="1"/>
</dbReference>
<protein>
    <submittedName>
        <fullName evidence="8">Tryptase gamma 1</fullName>
    </submittedName>
</protein>
<accession>A0A2J8J821</accession>
<reference evidence="8 9" key="1">
    <citation type="journal article" date="2005" name="Nature">
        <title>Initial sequence of the chimpanzee genome and comparison with the human genome.</title>
        <authorList>
            <consortium name="Chimpanzee sequencing and analysis consortium"/>
        </authorList>
    </citation>
    <scope>NUCLEOTIDE SEQUENCE [LARGE SCALE GENOMIC DNA]</scope>
</reference>
<dbReference type="PRINTS" id="PR00722">
    <property type="entry name" value="CHYMOTRYPSIN"/>
</dbReference>
<evidence type="ECO:0000313" key="8">
    <source>
        <dbReference type="Ensembl" id="ENSPTRP00000091829.1"/>
    </source>
</evidence>
<reference evidence="8" key="3">
    <citation type="submission" date="2025-09" db="UniProtKB">
        <authorList>
            <consortium name="Ensembl"/>
        </authorList>
    </citation>
    <scope>IDENTIFICATION</scope>
</reference>
<dbReference type="GeneTree" id="ENSGT00940000163349"/>
<dbReference type="Gene3D" id="2.40.10.10">
    <property type="entry name" value="Trypsin-like serine proteases"/>
    <property type="match status" value="2"/>
</dbReference>
<evidence type="ECO:0000256" key="3">
    <source>
        <dbReference type="ARBA" id="ARBA00022825"/>
    </source>
</evidence>
<keyword evidence="2" id="KW-0378">Hydrolase</keyword>
<keyword evidence="3" id="KW-0720">Serine protease</keyword>
<dbReference type="EMBL" id="AACZ04002627">
    <property type="status" value="NOT_ANNOTATED_CDS"/>
    <property type="molecule type" value="Genomic_DNA"/>
</dbReference>
<feature type="domain" description="Peptidase S1" evidence="7">
    <location>
        <begin position="38"/>
        <end position="270"/>
    </location>
</feature>
<evidence type="ECO:0000256" key="2">
    <source>
        <dbReference type="ARBA" id="ARBA00022801"/>
    </source>
</evidence>